<reference evidence="2" key="1">
    <citation type="journal article" date="2019" name="Int. J. Syst. Evol. Microbiol.">
        <title>The Global Catalogue of Microorganisms (GCM) 10K type strain sequencing project: providing services to taxonomists for standard genome sequencing and annotation.</title>
        <authorList>
            <consortium name="The Broad Institute Genomics Platform"/>
            <consortium name="The Broad Institute Genome Sequencing Center for Infectious Disease"/>
            <person name="Wu L."/>
            <person name="Ma J."/>
        </authorList>
    </citation>
    <scope>NUCLEOTIDE SEQUENCE [LARGE SCALE GENOMIC DNA]</scope>
    <source>
        <strain evidence="2">KCTC 23984</strain>
    </source>
</reference>
<dbReference type="EMBL" id="JBHUOX010000009">
    <property type="protein sequence ID" value="MFD3001425.1"/>
    <property type="molecule type" value="Genomic_DNA"/>
</dbReference>
<dbReference type="Proteomes" id="UP001597641">
    <property type="component" value="Unassembled WGS sequence"/>
</dbReference>
<name>A0ABW6BUD4_9BACT</name>
<evidence type="ECO:0000313" key="2">
    <source>
        <dbReference type="Proteomes" id="UP001597641"/>
    </source>
</evidence>
<sequence length="87" mass="9973">MRKKPTEPRKTAAKKRTALSFWYHYNKPASQKARKPKISVHYDKKCHIVDSIVCNVPTAGHQRNTQPHFVVKGKGIMTIKKGIAYIN</sequence>
<evidence type="ECO:0000313" key="1">
    <source>
        <dbReference type="EMBL" id="MFD3001425.1"/>
    </source>
</evidence>
<accession>A0ABW6BUD4</accession>
<gene>
    <name evidence="1" type="ORF">ACFS7Z_13720</name>
</gene>
<dbReference type="RefSeq" id="WP_377485507.1">
    <property type="nucleotide sequence ID" value="NZ_JBHUOX010000009.1"/>
</dbReference>
<organism evidence="1 2">
    <name type="scientific">Pontibacter toksunensis</name>
    <dbReference type="NCBI Taxonomy" id="1332631"/>
    <lineage>
        <taxon>Bacteria</taxon>
        <taxon>Pseudomonadati</taxon>
        <taxon>Bacteroidota</taxon>
        <taxon>Cytophagia</taxon>
        <taxon>Cytophagales</taxon>
        <taxon>Hymenobacteraceae</taxon>
        <taxon>Pontibacter</taxon>
    </lineage>
</organism>
<comment type="caution">
    <text evidence="1">The sequence shown here is derived from an EMBL/GenBank/DDBJ whole genome shotgun (WGS) entry which is preliminary data.</text>
</comment>
<protein>
    <submittedName>
        <fullName evidence="1">Uncharacterized protein</fullName>
    </submittedName>
</protein>
<keyword evidence="2" id="KW-1185">Reference proteome</keyword>
<proteinExistence type="predicted"/>